<comment type="caution">
    <text evidence="5">The sequence shown here is derived from an EMBL/GenBank/DDBJ whole genome shotgun (WGS) entry which is preliminary data.</text>
</comment>
<dbReference type="PROSITE" id="PS00211">
    <property type="entry name" value="ABC_TRANSPORTER_1"/>
    <property type="match status" value="1"/>
</dbReference>
<organism evidence="5 6">
    <name type="scientific">Feifania hominis</name>
    <dbReference type="NCBI Taxonomy" id="2763660"/>
    <lineage>
        <taxon>Bacteria</taxon>
        <taxon>Bacillati</taxon>
        <taxon>Bacillota</taxon>
        <taxon>Clostridia</taxon>
        <taxon>Eubacteriales</taxon>
        <taxon>Feifaniaceae</taxon>
        <taxon>Feifania</taxon>
    </lineage>
</organism>
<dbReference type="InterPro" id="IPR017871">
    <property type="entry name" value="ABC_transporter-like_CS"/>
</dbReference>
<dbReference type="AlphaFoldDB" id="A0A926DES0"/>
<dbReference type="SMART" id="SM00382">
    <property type="entry name" value="AAA"/>
    <property type="match status" value="1"/>
</dbReference>
<keyword evidence="3 5" id="KW-0067">ATP-binding</keyword>
<keyword evidence="1" id="KW-0813">Transport</keyword>
<dbReference type="PANTHER" id="PTHR42939:SF3">
    <property type="entry name" value="ABC TRANSPORTER ATP-BINDING COMPONENT"/>
    <property type="match status" value="1"/>
</dbReference>
<dbReference type="InterPro" id="IPR051782">
    <property type="entry name" value="ABC_Transporter_VariousFunc"/>
</dbReference>
<evidence type="ECO:0000313" key="5">
    <source>
        <dbReference type="EMBL" id="MBC8536866.1"/>
    </source>
</evidence>
<dbReference type="Proteomes" id="UP000620366">
    <property type="component" value="Unassembled WGS sequence"/>
</dbReference>
<gene>
    <name evidence="5" type="ORF">H8695_09220</name>
</gene>
<dbReference type="InterPro" id="IPR027417">
    <property type="entry name" value="P-loop_NTPase"/>
</dbReference>
<reference evidence="5" key="1">
    <citation type="submission" date="2020-08" db="EMBL/GenBank/DDBJ databases">
        <title>Genome public.</title>
        <authorList>
            <person name="Liu C."/>
            <person name="Sun Q."/>
        </authorList>
    </citation>
    <scope>NUCLEOTIDE SEQUENCE</scope>
    <source>
        <strain evidence="5">BX7</strain>
    </source>
</reference>
<evidence type="ECO:0000313" key="6">
    <source>
        <dbReference type="Proteomes" id="UP000620366"/>
    </source>
</evidence>
<feature type="domain" description="ABC transporter" evidence="4">
    <location>
        <begin position="6"/>
        <end position="231"/>
    </location>
</feature>
<dbReference type="CDD" id="cd03230">
    <property type="entry name" value="ABC_DR_subfamily_A"/>
    <property type="match status" value="1"/>
</dbReference>
<sequence>MDGNILTVSNLSKTYPQFSLENVSFTLPSGSIMGFIGENGAGKTTTLKLILNLIRKESGDVTLFGLDHVRDERAVKEQIGVVLDDGFFYELLRPGQLPAVLKRVYRSFDPALYDSWLKRFDLPAGKPIKELSKGMKMKLSFAAALSHRPRLLILDEATSGLDPVMRSEILDLFLEFIEDESHAVLLSSHITSDLEKVADYITFIHEGHIVFSESKDEILERLGVLHCPSGDFRLLDREDVIGRRENQFGCDVLVHDRRLARRKYPEYPIDGCSLDDIMLYYVKGDAAC</sequence>
<dbReference type="InterPro" id="IPR003593">
    <property type="entry name" value="AAA+_ATPase"/>
</dbReference>
<protein>
    <submittedName>
        <fullName evidence="5">ABC transporter ATP-binding protein</fullName>
    </submittedName>
</protein>
<keyword evidence="6" id="KW-1185">Reference proteome</keyword>
<dbReference type="RefSeq" id="WP_249300870.1">
    <property type="nucleotide sequence ID" value="NZ_JACRSP010000004.1"/>
</dbReference>
<dbReference type="PROSITE" id="PS50893">
    <property type="entry name" value="ABC_TRANSPORTER_2"/>
    <property type="match status" value="1"/>
</dbReference>
<dbReference type="GO" id="GO:0016887">
    <property type="term" value="F:ATP hydrolysis activity"/>
    <property type="evidence" value="ECO:0007669"/>
    <property type="project" value="InterPro"/>
</dbReference>
<dbReference type="InterPro" id="IPR003439">
    <property type="entry name" value="ABC_transporter-like_ATP-bd"/>
</dbReference>
<dbReference type="Gene3D" id="3.40.50.300">
    <property type="entry name" value="P-loop containing nucleotide triphosphate hydrolases"/>
    <property type="match status" value="1"/>
</dbReference>
<evidence type="ECO:0000256" key="2">
    <source>
        <dbReference type="ARBA" id="ARBA00022741"/>
    </source>
</evidence>
<dbReference type="Pfam" id="PF00005">
    <property type="entry name" value="ABC_tran"/>
    <property type="match status" value="1"/>
</dbReference>
<proteinExistence type="predicted"/>
<name>A0A926DES0_9FIRM</name>
<accession>A0A926DES0</accession>
<evidence type="ECO:0000259" key="4">
    <source>
        <dbReference type="PROSITE" id="PS50893"/>
    </source>
</evidence>
<dbReference type="GO" id="GO:0005524">
    <property type="term" value="F:ATP binding"/>
    <property type="evidence" value="ECO:0007669"/>
    <property type="project" value="UniProtKB-KW"/>
</dbReference>
<evidence type="ECO:0000256" key="3">
    <source>
        <dbReference type="ARBA" id="ARBA00022840"/>
    </source>
</evidence>
<dbReference type="SUPFAM" id="SSF52540">
    <property type="entry name" value="P-loop containing nucleoside triphosphate hydrolases"/>
    <property type="match status" value="1"/>
</dbReference>
<dbReference type="PANTHER" id="PTHR42939">
    <property type="entry name" value="ABC TRANSPORTER ATP-BINDING PROTEIN ALBC-RELATED"/>
    <property type="match status" value="1"/>
</dbReference>
<evidence type="ECO:0000256" key="1">
    <source>
        <dbReference type="ARBA" id="ARBA00022448"/>
    </source>
</evidence>
<dbReference type="EMBL" id="JACRSP010000004">
    <property type="protein sequence ID" value="MBC8536866.1"/>
    <property type="molecule type" value="Genomic_DNA"/>
</dbReference>
<keyword evidence="2" id="KW-0547">Nucleotide-binding</keyword>